<comment type="subcellular location">
    <subcellularLocation>
        <location evidence="7">Cell membrane</location>
        <topology evidence="7">Multi-pass membrane protein</topology>
    </subcellularLocation>
    <subcellularLocation>
        <location evidence="1">Membrane</location>
        <topology evidence="1">Multi-pass membrane protein</topology>
    </subcellularLocation>
</comment>
<dbReference type="STRING" id="185761.SAMN05660282_01244"/>
<dbReference type="Proteomes" id="UP000199065">
    <property type="component" value="Unassembled WGS sequence"/>
</dbReference>
<dbReference type="GO" id="GO:0065002">
    <property type="term" value="P:intracellular protein transmembrane transport"/>
    <property type="evidence" value="ECO:0007669"/>
    <property type="project" value="TreeGrafter"/>
</dbReference>
<dbReference type="GO" id="GO:0009977">
    <property type="term" value="F:proton motive force dependent protein transmembrane transporter activity"/>
    <property type="evidence" value="ECO:0007669"/>
    <property type="project" value="TreeGrafter"/>
</dbReference>
<proteinExistence type="inferred from homology"/>
<feature type="transmembrane region" description="Helical" evidence="7">
    <location>
        <begin position="262"/>
        <end position="281"/>
    </location>
</feature>
<dbReference type="HAMAP" id="MF_00902">
    <property type="entry name" value="TatC"/>
    <property type="match status" value="1"/>
</dbReference>
<keyword evidence="3 7" id="KW-0653">Protein transport</keyword>
<comment type="function">
    <text evidence="7">Part of the twin-arginine translocation (Tat) system that transports large folded proteins containing a characteristic twin-arginine motif in their signal peptide across membranes. Together with TatB, TatC is part of a receptor directly interacting with Tat signal peptides.</text>
</comment>
<dbReference type="Pfam" id="PF00902">
    <property type="entry name" value="TatC"/>
    <property type="match status" value="1"/>
</dbReference>
<dbReference type="EMBL" id="FOPJ01000006">
    <property type="protein sequence ID" value="SFG56152.1"/>
    <property type="molecule type" value="Genomic_DNA"/>
</dbReference>
<name>A0A1I2STW5_9CORY</name>
<feature type="transmembrane region" description="Helical" evidence="7">
    <location>
        <begin position="240"/>
        <end position="256"/>
    </location>
</feature>
<reference evidence="9 10" key="1">
    <citation type="submission" date="2016-10" db="EMBL/GenBank/DDBJ databases">
        <authorList>
            <person name="de Groot N.N."/>
        </authorList>
    </citation>
    <scope>NUCLEOTIDE SEQUENCE [LARGE SCALE GENOMIC DNA]</scope>
    <source>
        <strain>J11</strain>
        <strain evidence="10">PG 39</strain>
    </source>
</reference>
<feature type="transmembrane region" description="Helical" evidence="7">
    <location>
        <begin position="120"/>
        <end position="141"/>
    </location>
</feature>
<keyword evidence="7" id="KW-0813">Transport</keyword>
<feature type="transmembrane region" description="Helical" evidence="7">
    <location>
        <begin position="153"/>
        <end position="186"/>
    </location>
</feature>
<dbReference type="PANTHER" id="PTHR30371">
    <property type="entry name" value="SEC-INDEPENDENT PROTEIN TRANSLOCASE PROTEIN TATC"/>
    <property type="match status" value="1"/>
</dbReference>
<feature type="transmembrane region" description="Helical" evidence="7">
    <location>
        <begin position="42"/>
        <end position="60"/>
    </location>
</feature>
<dbReference type="InterPro" id="IPR002033">
    <property type="entry name" value="TatC"/>
</dbReference>
<evidence type="ECO:0000256" key="4">
    <source>
        <dbReference type="ARBA" id="ARBA00022989"/>
    </source>
</evidence>
<dbReference type="GO" id="GO:0033281">
    <property type="term" value="C:TAT protein transport complex"/>
    <property type="evidence" value="ECO:0007669"/>
    <property type="project" value="UniProtKB-UniRule"/>
</dbReference>
<evidence type="ECO:0000256" key="2">
    <source>
        <dbReference type="ARBA" id="ARBA00022692"/>
    </source>
</evidence>
<comment type="subunit">
    <text evidence="7">The Tat system comprises two distinct complexes: a TatABC complex, containing multiple copies of TatA, TatB and TatC subunits, and a separate TatA complex, containing only TatA subunits. Substrates initially bind to the TatABC complex, which probably triggers association of the separate TatA complex to form the active translocon.</text>
</comment>
<comment type="similarity">
    <text evidence="7">Belongs to the TatC family.</text>
</comment>
<feature type="transmembrane region" description="Helical" evidence="7">
    <location>
        <begin position="198"/>
        <end position="228"/>
    </location>
</feature>
<keyword evidence="4 7" id="KW-1133">Transmembrane helix</keyword>
<dbReference type="GO" id="GO:0043953">
    <property type="term" value="P:protein transport by the Tat complex"/>
    <property type="evidence" value="ECO:0007669"/>
    <property type="project" value="UniProtKB-UniRule"/>
</dbReference>
<sequence length="374" mass="40867">MTSQPAPKKASNASRWRAAKRRKNTDGSMSLVEHLRELRRRVIISLLAFIGGTILGFIWYQTTLPGIPALGFRSIPSLGDILREPYCALPPASRADFSFDGECRLLATGPFEMFMLRLKVGALAGSVISSPVWLYQIWAFITPGLHKNERKWTFSFVTIAVILFLIGAALAYTVVHFGLAFLLTIGDQVQTTALTGHAYFGFLLALLVIFGVSFEVPLIIAMLNIVGIIEYENIKEKRRMIIVVLFIFAAFMTPGGDPFSMTVLACALTALVEIAMQFCRLNDKRRKRQRPDWLDLDDDQASTLGPDEVAAASAPIPRPEPINPSAAPVMPTRPIPTAPPSPSPAPRNQPVNPQTPPAPGAFGGPQGPDFSDVL</sequence>
<dbReference type="NCBIfam" id="TIGR00945">
    <property type="entry name" value="tatC"/>
    <property type="match status" value="1"/>
</dbReference>
<feature type="region of interest" description="Disordered" evidence="8">
    <location>
        <begin position="311"/>
        <end position="374"/>
    </location>
</feature>
<evidence type="ECO:0000256" key="1">
    <source>
        <dbReference type="ARBA" id="ARBA00004141"/>
    </source>
</evidence>
<keyword evidence="7" id="KW-1003">Cell membrane</keyword>
<feature type="compositionally biased region" description="Pro residues" evidence="8">
    <location>
        <begin position="331"/>
        <end position="359"/>
    </location>
</feature>
<evidence type="ECO:0000256" key="3">
    <source>
        <dbReference type="ARBA" id="ARBA00022927"/>
    </source>
</evidence>
<dbReference type="PRINTS" id="PR01840">
    <property type="entry name" value="TATCFAMILY"/>
</dbReference>
<protein>
    <recommendedName>
        <fullName evidence="7">Sec-independent protein translocase protein TatC</fullName>
    </recommendedName>
</protein>
<evidence type="ECO:0000256" key="5">
    <source>
        <dbReference type="ARBA" id="ARBA00023010"/>
    </source>
</evidence>
<keyword evidence="6 7" id="KW-0472">Membrane</keyword>
<keyword evidence="2 7" id="KW-0812">Transmembrane</keyword>
<dbReference type="InterPro" id="IPR019820">
    <property type="entry name" value="Sec-indep_translocase_CS"/>
</dbReference>
<evidence type="ECO:0000256" key="8">
    <source>
        <dbReference type="SAM" id="MobiDB-lite"/>
    </source>
</evidence>
<dbReference type="PANTHER" id="PTHR30371:SF0">
    <property type="entry name" value="SEC-INDEPENDENT PROTEIN TRANSLOCASE PROTEIN TATC, CHLOROPLASTIC-RELATED"/>
    <property type="match status" value="1"/>
</dbReference>
<feature type="region of interest" description="Disordered" evidence="8">
    <location>
        <begin position="1"/>
        <end position="22"/>
    </location>
</feature>
<evidence type="ECO:0000256" key="7">
    <source>
        <dbReference type="HAMAP-Rule" id="MF_00902"/>
    </source>
</evidence>
<gene>
    <name evidence="7" type="primary">tatC</name>
    <name evidence="9" type="ORF">SAMN05660282_01244</name>
</gene>
<dbReference type="PROSITE" id="PS01218">
    <property type="entry name" value="TATC"/>
    <property type="match status" value="1"/>
</dbReference>
<evidence type="ECO:0000256" key="6">
    <source>
        <dbReference type="ARBA" id="ARBA00023136"/>
    </source>
</evidence>
<keyword evidence="5 7" id="KW-0811">Translocation</keyword>
<keyword evidence="10" id="KW-1185">Reference proteome</keyword>
<dbReference type="AlphaFoldDB" id="A0A1I2STW5"/>
<evidence type="ECO:0000313" key="10">
    <source>
        <dbReference type="Proteomes" id="UP000199065"/>
    </source>
</evidence>
<organism evidence="9 10">
    <name type="scientific">Corynebacterium spheniscorum</name>
    <dbReference type="NCBI Taxonomy" id="185761"/>
    <lineage>
        <taxon>Bacteria</taxon>
        <taxon>Bacillati</taxon>
        <taxon>Actinomycetota</taxon>
        <taxon>Actinomycetes</taxon>
        <taxon>Mycobacteriales</taxon>
        <taxon>Corynebacteriaceae</taxon>
        <taxon>Corynebacterium</taxon>
    </lineage>
</organism>
<accession>A0A1I2STW5</accession>
<evidence type="ECO:0000313" key="9">
    <source>
        <dbReference type="EMBL" id="SFG56152.1"/>
    </source>
</evidence>